<dbReference type="RefSeq" id="XP_016514001.1">
    <property type="nucleotide sequence ID" value="XM_016658515.1"/>
</dbReference>
<dbReference type="OMA" id="ITIGCMS"/>
<reference evidence="5" key="1">
    <citation type="submission" date="2025-08" db="UniProtKB">
        <authorList>
            <consortium name="RefSeq"/>
        </authorList>
    </citation>
    <scope>IDENTIFICATION</scope>
</reference>
<gene>
    <name evidence="5" type="primary">LOC107830825</name>
</gene>
<evidence type="ECO:0000259" key="4">
    <source>
        <dbReference type="Pfam" id="PF13925"/>
    </source>
</evidence>
<protein>
    <submittedName>
        <fullName evidence="5">Katanin p80 WD40 repeat-containing subunit B1 homolog isoform X1</fullName>
    </submittedName>
</protein>
<keyword evidence="2" id="KW-0963">Cytoplasm</keyword>
<dbReference type="GO" id="GO:0008017">
    <property type="term" value="F:microtubule binding"/>
    <property type="evidence" value="ECO:0007669"/>
    <property type="project" value="InterPro"/>
</dbReference>
<evidence type="ECO:0000256" key="1">
    <source>
        <dbReference type="ARBA" id="ARBA00004245"/>
    </source>
</evidence>
<organism evidence="5">
    <name type="scientific">Nicotiana tabacum</name>
    <name type="common">Common tobacco</name>
    <dbReference type="NCBI Taxonomy" id="4097"/>
    <lineage>
        <taxon>Eukaryota</taxon>
        <taxon>Viridiplantae</taxon>
        <taxon>Streptophyta</taxon>
        <taxon>Embryophyta</taxon>
        <taxon>Tracheophyta</taxon>
        <taxon>Spermatophyta</taxon>
        <taxon>Magnoliopsida</taxon>
        <taxon>eudicotyledons</taxon>
        <taxon>Gunneridae</taxon>
        <taxon>Pentapetalae</taxon>
        <taxon>asterids</taxon>
        <taxon>lamiids</taxon>
        <taxon>Solanales</taxon>
        <taxon>Solanaceae</taxon>
        <taxon>Nicotianoideae</taxon>
        <taxon>Nicotianeae</taxon>
        <taxon>Nicotiana</taxon>
    </lineage>
</organism>
<dbReference type="GO" id="GO:0005856">
    <property type="term" value="C:cytoskeleton"/>
    <property type="evidence" value="ECO:0007669"/>
    <property type="project" value="UniProtKB-SubCell"/>
</dbReference>
<dbReference type="Pfam" id="PF13925">
    <property type="entry name" value="Katanin_con80"/>
    <property type="match status" value="1"/>
</dbReference>
<dbReference type="PaxDb" id="4097-A0A1S4DKT3"/>
<evidence type="ECO:0000256" key="3">
    <source>
        <dbReference type="ARBA" id="ARBA00023212"/>
    </source>
</evidence>
<dbReference type="SMR" id="A0A1S4DKT3"/>
<evidence type="ECO:0000313" key="5">
    <source>
        <dbReference type="RefSeq" id="XP_016514001.1"/>
    </source>
</evidence>
<dbReference type="PANTHER" id="PTHR19845:SF25">
    <property type="entry name" value="KATANIN P80 WD40 REPEAT-CONTAINING SUBUNIT B1 HOMOLOG"/>
    <property type="match status" value="1"/>
</dbReference>
<dbReference type="InterPro" id="IPR028021">
    <property type="entry name" value="Katanin_C-terminal"/>
</dbReference>
<feature type="domain" description="Katanin p80 subunit C-terminal" evidence="4">
    <location>
        <begin position="1"/>
        <end position="121"/>
    </location>
</feature>
<keyword evidence="3" id="KW-0206">Cytoskeleton</keyword>
<proteinExistence type="predicted"/>
<evidence type="ECO:0000256" key="2">
    <source>
        <dbReference type="ARBA" id="ARBA00022490"/>
    </source>
</evidence>
<dbReference type="STRING" id="4097.A0A1S4DKT3"/>
<dbReference type="AlphaFoldDB" id="A0A1S4DKT3"/>
<dbReference type="OrthoDB" id="1745659at2759"/>
<dbReference type="PANTHER" id="PTHR19845">
    <property type="entry name" value="KATANIN P80 SUBUNIT"/>
    <property type="match status" value="1"/>
</dbReference>
<accession>A0A1S4DKT3</accession>
<dbReference type="KEGG" id="nta:107830825"/>
<comment type="subcellular location">
    <subcellularLocation>
        <location evidence="1">Cytoplasm</location>
        <location evidence="1">Cytoskeleton</location>
    </subcellularLocation>
</comment>
<sequence>MADNAVLADLVSFLTEKIDIITLEICTCLLPLLTGLLQSKLDRHQDISLNMLLKLVRVFGPLIYTSLSTPTSVGVDIEAEKRMERCNLCFIELEKVKNHLPALSRRGGSIAKSAQELSLALQEVS</sequence>
<name>A0A1S4DKT3_TOBAC</name>